<accession>E4TZ11</accession>
<proteinExistence type="predicted"/>
<dbReference type="Proteomes" id="UP000008721">
    <property type="component" value="Chromosome"/>
</dbReference>
<name>E4TZ11_SULKY</name>
<dbReference type="eggNOG" id="COG1413">
    <property type="taxonomic scope" value="Bacteria"/>
</dbReference>
<evidence type="ECO:0008006" key="3">
    <source>
        <dbReference type="Google" id="ProtNLM"/>
    </source>
</evidence>
<dbReference type="HOGENOM" id="CLU_606806_0_0_7"/>
<reference evidence="1 2" key="1">
    <citation type="journal article" date="2012" name="Stand. Genomic Sci.">
        <title>Complete genome sequence of the sulfur compounds oxidizing chemolithoautotroph Sulfuricurvum kujiense type strain (YK-1(T)).</title>
        <authorList>
            <person name="Han C."/>
            <person name="Kotsyurbenko O."/>
            <person name="Chertkov O."/>
            <person name="Held B."/>
            <person name="Lapidus A."/>
            <person name="Nolan M."/>
            <person name="Lucas S."/>
            <person name="Hammon N."/>
            <person name="Deshpande S."/>
            <person name="Cheng J.F."/>
            <person name="Tapia R."/>
            <person name="Goodwin L.A."/>
            <person name="Pitluck S."/>
            <person name="Liolios K."/>
            <person name="Pagani I."/>
            <person name="Ivanova N."/>
            <person name="Mavromatis K."/>
            <person name="Mikhailova N."/>
            <person name="Pati A."/>
            <person name="Chen A."/>
            <person name="Palaniappan K."/>
            <person name="Land M."/>
            <person name="Hauser L."/>
            <person name="Chang Y.J."/>
            <person name="Jeffries C.D."/>
            <person name="Brambilla E.M."/>
            <person name="Rohde M."/>
            <person name="Spring S."/>
            <person name="Sikorski J."/>
            <person name="Goker M."/>
            <person name="Woyke T."/>
            <person name="Bristow J."/>
            <person name="Eisen J.A."/>
            <person name="Markowitz V."/>
            <person name="Hugenholtz P."/>
            <person name="Kyrpides N.C."/>
            <person name="Klenk H.P."/>
            <person name="Detter J.C."/>
        </authorList>
    </citation>
    <scope>NUCLEOTIDE SEQUENCE [LARGE SCALE GENOMIC DNA]</scope>
    <source>
        <strain evidence="2">ATCC BAA-921 / DSM 16994 / JCM 11577 / YK-1</strain>
    </source>
</reference>
<evidence type="ECO:0000313" key="2">
    <source>
        <dbReference type="Proteomes" id="UP000008721"/>
    </source>
</evidence>
<dbReference type="STRING" id="709032.Sulku_0343"/>
<protein>
    <recommendedName>
        <fullName evidence="3">Leucine rich repeat variant</fullName>
    </recommendedName>
</protein>
<sequence>MRAMNYNELSGKSILLLGKTRALNAEEFDTLLKLHKIERAEHCNHDVALIIEGRMMNPYEQEELAHLYETQQIPIVELSTIEEWLCRSIEPNRLLMSLKLSRNQERLVDFLQNPYISDTLFFKLLKLYDWQNEGLFDNDMNRDVTASIIGRFYEDLDRNHNVQYAMSGLAHLIERYGNADLIDAIADISPISRELKNPSDRSLTGILDAMALHSDTSEPILRLLMSGRAKLLAHREPLGLENELLMLGDEEVNTILSQNRTLSKEGADVLEASHPHLIASNTVLCDTRFDRLIGKYASYLASNPSLSPAMQQRLFESKDGNVLDVLASNPIIQREILDRLFESGRFSMQLAKNSALSQENIKILFLRGESEVLSALAANVSTPIEILYQLSLDQRFERRVKTNPAFGKYIQTHNIGWS</sequence>
<evidence type="ECO:0000313" key="1">
    <source>
        <dbReference type="EMBL" id="ADR33010.1"/>
    </source>
</evidence>
<keyword evidence="2" id="KW-1185">Reference proteome</keyword>
<dbReference type="EMBL" id="CP002355">
    <property type="protein sequence ID" value="ADR33010.1"/>
    <property type="molecule type" value="Genomic_DNA"/>
</dbReference>
<organism evidence="1 2">
    <name type="scientific">Sulfuricurvum kujiense (strain ATCC BAA-921 / DSM 16994 / JCM 11577 / YK-1)</name>
    <dbReference type="NCBI Taxonomy" id="709032"/>
    <lineage>
        <taxon>Bacteria</taxon>
        <taxon>Pseudomonadati</taxon>
        <taxon>Campylobacterota</taxon>
        <taxon>Epsilonproteobacteria</taxon>
        <taxon>Campylobacterales</taxon>
        <taxon>Sulfurimonadaceae</taxon>
        <taxon>Sulfuricurvum</taxon>
    </lineage>
</organism>
<dbReference type="AlphaFoldDB" id="E4TZ11"/>
<gene>
    <name evidence="1" type="ordered locus">Sulku_0343</name>
</gene>
<dbReference type="KEGG" id="sku:Sulku_0343"/>